<dbReference type="Proteomes" id="UP000308133">
    <property type="component" value="Unassembled WGS sequence"/>
</dbReference>
<sequence>MAGIEMMPPEIAERTSALQHMYSVATKLAESSDPQAEIQQSSKEKIQLSEKNIQPPEDSRVITSGQTGTVNENSELPDQDRSTDIVDLVRLGLLGQRSAIEIASKLAAEWVNTATIRRERAEIEQNLPMMQAFVN</sequence>
<comment type="caution">
    <text evidence="2">The sequence shown here is derived from an EMBL/GenBank/DDBJ whole genome shotgun (WGS) entry which is preliminary data.</text>
</comment>
<evidence type="ECO:0000313" key="2">
    <source>
        <dbReference type="EMBL" id="TKX25310.1"/>
    </source>
</evidence>
<dbReference type="EMBL" id="PTQR01000030">
    <property type="protein sequence ID" value="TKX25310.1"/>
    <property type="molecule type" value="Genomic_DNA"/>
</dbReference>
<evidence type="ECO:0000313" key="3">
    <source>
        <dbReference type="Proteomes" id="UP000308133"/>
    </source>
</evidence>
<protein>
    <submittedName>
        <fullName evidence="2">Uncharacterized protein</fullName>
    </submittedName>
</protein>
<organism evidence="2 3">
    <name type="scientific">Elsinoe australis</name>
    <dbReference type="NCBI Taxonomy" id="40998"/>
    <lineage>
        <taxon>Eukaryota</taxon>
        <taxon>Fungi</taxon>
        <taxon>Dikarya</taxon>
        <taxon>Ascomycota</taxon>
        <taxon>Pezizomycotina</taxon>
        <taxon>Dothideomycetes</taxon>
        <taxon>Dothideomycetidae</taxon>
        <taxon>Myriangiales</taxon>
        <taxon>Elsinoaceae</taxon>
        <taxon>Elsinoe</taxon>
    </lineage>
</organism>
<proteinExistence type="predicted"/>
<name>A0A4U7B7I5_9PEZI</name>
<gene>
    <name evidence="2" type="ORF">C1H76_2543</name>
</gene>
<feature type="compositionally biased region" description="Polar residues" evidence="1">
    <location>
        <begin position="61"/>
        <end position="76"/>
    </location>
</feature>
<evidence type="ECO:0000256" key="1">
    <source>
        <dbReference type="SAM" id="MobiDB-lite"/>
    </source>
</evidence>
<feature type="region of interest" description="Disordered" evidence="1">
    <location>
        <begin position="28"/>
        <end position="81"/>
    </location>
</feature>
<feature type="compositionally biased region" description="Polar residues" evidence="1">
    <location>
        <begin position="32"/>
        <end position="41"/>
    </location>
</feature>
<reference evidence="2 3" key="1">
    <citation type="submission" date="2018-02" db="EMBL/GenBank/DDBJ databases">
        <title>Draft genome sequences of Elsinoe sp., causing black scab on jojoba.</title>
        <authorList>
            <person name="Stodart B."/>
            <person name="Jeffress S."/>
            <person name="Ash G."/>
            <person name="Arun Chinnappa K."/>
        </authorList>
    </citation>
    <scope>NUCLEOTIDE SEQUENCE [LARGE SCALE GENOMIC DNA]</scope>
    <source>
        <strain evidence="2 3">Hillstone_2</strain>
    </source>
</reference>
<dbReference type="AlphaFoldDB" id="A0A4U7B7I5"/>
<accession>A0A4U7B7I5</accession>